<keyword evidence="1" id="KW-0433">Leucine-rich repeat</keyword>
<sequence>MIFLFLSFALLSSTLGCLWETIPPCSCRTIGFHTTEITCTDANNVDTLRSSLSRVKDMPIQTLYIMDSSLLYIPSDVFLGLRVERIWLDNSTFRDLSDSEFAFEGLSNSLRKLFIQDCIIFNGFQWHEFKKLENLTSLMTVKAGLNAIDSDISEIAHLPLANLELTQDSISYIDENAFTLFENLAILSLKRNLIKDVARSMLPNPATKLNVINLSFNLIERLPEDMFTNMPALTTIILSANKLITVDFNTFSPVWSRLNKIDLYENPMRCDCRMTWIFGRPFPKNVWAVCWSPSNLNGTTITDIRKEELYC</sequence>
<accession>A0A8T0FUV5</accession>
<evidence type="ECO:0000256" key="4">
    <source>
        <dbReference type="SAM" id="SignalP"/>
    </source>
</evidence>
<protein>
    <submittedName>
        <fullName evidence="5">Protein slit like protein</fullName>
    </submittedName>
</protein>
<dbReference type="EMBL" id="JABXBU010000003">
    <property type="protein sequence ID" value="KAF8793340.1"/>
    <property type="molecule type" value="Genomic_DNA"/>
</dbReference>
<keyword evidence="6" id="KW-1185">Reference proteome</keyword>
<keyword evidence="3" id="KW-0677">Repeat</keyword>
<evidence type="ECO:0000256" key="1">
    <source>
        <dbReference type="ARBA" id="ARBA00022614"/>
    </source>
</evidence>
<dbReference type="InterPro" id="IPR032675">
    <property type="entry name" value="LRR_dom_sf"/>
</dbReference>
<gene>
    <name evidence="5" type="ORF">HNY73_004833</name>
</gene>
<dbReference type="PANTHER" id="PTHR24369:SF210">
    <property type="entry name" value="CHAOPTIN-RELATED"/>
    <property type="match status" value="1"/>
</dbReference>
<comment type="caution">
    <text evidence="5">The sequence shown here is derived from an EMBL/GenBank/DDBJ whole genome shotgun (WGS) entry which is preliminary data.</text>
</comment>
<dbReference type="InterPro" id="IPR050541">
    <property type="entry name" value="LRR_TM_domain-containing"/>
</dbReference>
<dbReference type="InterPro" id="IPR003591">
    <property type="entry name" value="Leu-rich_rpt_typical-subtyp"/>
</dbReference>
<dbReference type="Pfam" id="PF13855">
    <property type="entry name" value="LRR_8"/>
    <property type="match status" value="1"/>
</dbReference>
<dbReference type="SUPFAM" id="SSF52058">
    <property type="entry name" value="L domain-like"/>
    <property type="match status" value="1"/>
</dbReference>
<evidence type="ECO:0000313" key="6">
    <source>
        <dbReference type="Proteomes" id="UP000807504"/>
    </source>
</evidence>
<dbReference type="PANTHER" id="PTHR24369">
    <property type="entry name" value="ANTIGEN BSP, PUTATIVE-RELATED"/>
    <property type="match status" value="1"/>
</dbReference>
<evidence type="ECO:0000256" key="2">
    <source>
        <dbReference type="ARBA" id="ARBA00022729"/>
    </source>
</evidence>
<evidence type="ECO:0000313" key="5">
    <source>
        <dbReference type="EMBL" id="KAF8793340.1"/>
    </source>
</evidence>
<feature type="signal peptide" evidence="4">
    <location>
        <begin position="1"/>
        <end position="16"/>
    </location>
</feature>
<keyword evidence="2 4" id="KW-0732">Signal</keyword>
<proteinExistence type="predicted"/>
<name>A0A8T0FUV5_ARGBR</name>
<dbReference type="InterPro" id="IPR001611">
    <property type="entry name" value="Leu-rich_rpt"/>
</dbReference>
<dbReference type="Proteomes" id="UP000807504">
    <property type="component" value="Unassembled WGS sequence"/>
</dbReference>
<dbReference type="AlphaFoldDB" id="A0A8T0FUV5"/>
<evidence type="ECO:0000256" key="3">
    <source>
        <dbReference type="ARBA" id="ARBA00022737"/>
    </source>
</evidence>
<reference evidence="5" key="1">
    <citation type="journal article" date="2020" name="bioRxiv">
        <title>Chromosome-level reference genome of the European wasp spider Argiope bruennichi: a resource for studies on range expansion and evolutionary adaptation.</title>
        <authorList>
            <person name="Sheffer M.M."/>
            <person name="Hoppe A."/>
            <person name="Krehenwinkel H."/>
            <person name="Uhl G."/>
            <person name="Kuss A.W."/>
            <person name="Jensen L."/>
            <person name="Jensen C."/>
            <person name="Gillespie R.G."/>
            <person name="Hoff K.J."/>
            <person name="Prost S."/>
        </authorList>
    </citation>
    <scope>NUCLEOTIDE SEQUENCE</scope>
</reference>
<feature type="chain" id="PRO_5035811577" evidence="4">
    <location>
        <begin position="17"/>
        <end position="311"/>
    </location>
</feature>
<dbReference type="Gene3D" id="3.80.10.10">
    <property type="entry name" value="Ribonuclease Inhibitor"/>
    <property type="match status" value="2"/>
</dbReference>
<reference evidence="5" key="2">
    <citation type="submission" date="2020-06" db="EMBL/GenBank/DDBJ databases">
        <authorList>
            <person name="Sheffer M."/>
        </authorList>
    </citation>
    <scope>NUCLEOTIDE SEQUENCE</scope>
</reference>
<organism evidence="5 6">
    <name type="scientific">Argiope bruennichi</name>
    <name type="common">Wasp spider</name>
    <name type="synonym">Aranea bruennichi</name>
    <dbReference type="NCBI Taxonomy" id="94029"/>
    <lineage>
        <taxon>Eukaryota</taxon>
        <taxon>Metazoa</taxon>
        <taxon>Ecdysozoa</taxon>
        <taxon>Arthropoda</taxon>
        <taxon>Chelicerata</taxon>
        <taxon>Arachnida</taxon>
        <taxon>Araneae</taxon>
        <taxon>Araneomorphae</taxon>
        <taxon>Entelegynae</taxon>
        <taxon>Araneoidea</taxon>
        <taxon>Araneidae</taxon>
        <taxon>Argiope</taxon>
    </lineage>
</organism>
<dbReference type="SMART" id="SM00369">
    <property type="entry name" value="LRR_TYP"/>
    <property type="match status" value="3"/>
</dbReference>
<dbReference type="GO" id="GO:0005886">
    <property type="term" value="C:plasma membrane"/>
    <property type="evidence" value="ECO:0007669"/>
    <property type="project" value="TreeGrafter"/>
</dbReference>